<gene>
    <name evidence="1" type="ORF">GM921_06695</name>
</gene>
<protein>
    <recommendedName>
        <fullName evidence="3">Transposase</fullName>
    </recommendedName>
</protein>
<organism evidence="1 2">
    <name type="scientific">Pedobacter planticolens</name>
    <dbReference type="NCBI Taxonomy" id="2679964"/>
    <lineage>
        <taxon>Bacteria</taxon>
        <taxon>Pseudomonadati</taxon>
        <taxon>Bacteroidota</taxon>
        <taxon>Sphingobacteriia</taxon>
        <taxon>Sphingobacteriales</taxon>
        <taxon>Sphingobacteriaceae</taxon>
        <taxon>Pedobacter</taxon>
    </lineage>
</organism>
<dbReference type="AlphaFoldDB" id="A0A923DYL5"/>
<dbReference type="RefSeq" id="WP_182921822.1">
    <property type="nucleotide sequence ID" value="NZ_WNXD01000001.1"/>
</dbReference>
<reference evidence="1" key="1">
    <citation type="submission" date="2019-11" db="EMBL/GenBank/DDBJ databases">
        <title>Description of Pedobacter sp. LMG 31464T.</title>
        <authorList>
            <person name="Carlier A."/>
            <person name="Qi S."/>
            <person name="Vandamme P."/>
        </authorList>
    </citation>
    <scope>NUCLEOTIDE SEQUENCE</scope>
    <source>
        <strain evidence="1">LMG 31464</strain>
    </source>
</reference>
<dbReference type="EMBL" id="WNXD01000001">
    <property type="protein sequence ID" value="MBB2145163.1"/>
    <property type="molecule type" value="Genomic_DNA"/>
</dbReference>
<dbReference type="Proteomes" id="UP000601055">
    <property type="component" value="Unassembled WGS sequence"/>
</dbReference>
<sequence length="392" mass="46006">MNKLDYQIIQQKSSLVFVAYAEDLIFNLDYKNLKQMVLTRKIQLFIHSKDAEVIELHHKTLYRWRYIVFRALNMVTSHLYVQEQLKDFFYFTEEFHLKLSNQAKDEEGVLNTSKLNATGRLLSKLFKGEIPNDILCCLNYSLSSAFAKEIKDYRNGEKSLRSHQRKQPLPFKGRSIKDFKPDGKEYTFSLFKIPFRTYLGKDNQKRTLLSRVFHYPAKLRSSSIVLDKGKIYLLANFEVGELPQELDNSIIAEASLSLNYPITVNIGQQQYQIGNKEEFLHRRLAIQAARQRLQRGITYNHGGHGRKRKMKGSEHYEQKEHHYVNTKLHLYSKRLIELCLKNKAATLILVGQQDKEAIAKHDEFILQNWSYFSVKEKIMYKAKQVGIMVIVE</sequence>
<accession>A0A923DYL5</accession>
<proteinExistence type="predicted"/>
<evidence type="ECO:0008006" key="3">
    <source>
        <dbReference type="Google" id="ProtNLM"/>
    </source>
</evidence>
<keyword evidence="2" id="KW-1185">Reference proteome</keyword>
<evidence type="ECO:0000313" key="2">
    <source>
        <dbReference type="Proteomes" id="UP000601055"/>
    </source>
</evidence>
<evidence type="ECO:0000313" key="1">
    <source>
        <dbReference type="EMBL" id="MBB2145163.1"/>
    </source>
</evidence>
<comment type="caution">
    <text evidence="1">The sequence shown here is derived from an EMBL/GenBank/DDBJ whole genome shotgun (WGS) entry which is preliminary data.</text>
</comment>
<name>A0A923DYL5_9SPHI</name>